<gene>
    <name evidence="7" type="ORF">CBF32_00160</name>
</gene>
<keyword evidence="8" id="KW-1185">Reference proteome</keyword>
<evidence type="ECO:0000313" key="8">
    <source>
        <dbReference type="Proteomes" id="UP000288197"/>
    </source>
</evidence>
<name>A0A369B6I3_9ENTE</name>
<evidence type="ECO:0000313" key="7">
    <source>
        <dbReference type="EMBL" id="RSU05446.1"/>
    </source>
</evidence>
<evidence type="ECO:0000256" key="4">
    <source>
        <dbReference type="ARBA" id="ARBA00023136"/>
    </source>
</evidence>
<accession>A0A369B6I3</accession>
<evidence type="ECO:0000256" key="2">
    <source>
        <dbReference type="ARBA" id="ARBA00022692"/>
    </source>
</evidence>
<dbReference type="GO" id="GO:0016020">
    <property type="term" value="C:membrane"/>
    <property type="evidence" value="ECO:0007669"/>
    <property type="project" value="UniProtKB-SubCell"/>
</dbReference>
<evidence type="ECO:0000256" key="1">
    <source>
        <dbReference type="ARBA" id="ARBA00004141"/>
    </source>
</evidence>
<dbReference type="OrthoDB" id="2199627at2"/>
<sequence>MIKRKEFLLYSIAGTLGTVIYFFTRFYSKNLTNSVLLPVIIGQVCAIIFAFFANKFFVFKNTGVGFKKSCKQFFEFCLGRIVVFMIDLGIAHYFVDKYGNFWINVMKLRQINYQHAFFSQPMLHKFIGNPYLLNEFIFTLLSQTIGVIINYVVSKRIVFNIQRKNATEMVYY</sequence>
<dbReference type="EMBL" id="NGJX01000001">
    <property type="protein sequence ID" value="RSU05446.1"/>
    <property type="molecule type" value="Genomic_DNA"/>
</dbReference>
<dbReference type="InterPro" id="IPR007267">
    <property type="entry name" value="GtrA_DPMS_TM"/>
</dbReference>
<dbReference type="GO" id="GO:0000271">
    <property type="term" value="P:polysaccharide biosynthetic process"/>
    <property type="evidence" value="ECO:0007669"/>
    <property type="project" value="InterPro"/>
</dbReference>
<dbReference type="RefSeq" id="WP_086342128.1">
    <property type="nucleotide sequence ID" value="NZ_CP081459.1"/>
</dbReference>
<feature type="domain" description="GtrA/DPMS transmembrane" evidence="6">
    <location>
        <begin position="10"/>
        <end position="159"/>
    </location>
</feature>
<feature type="transmembrane region" description="Helical" evidence="5">
    <location>
        <begin position="7"/>
        <end position="23"/>
    </location>
</feature>
<comment type="subcellular location">
    <subcellularLocation>
        <location evidence="1">Membrane</location>
        <topology evidence="1">Multi-pass membrane protein</topology>
    </subcellularLocation>
</comment>
<evidence type="ECO:0000259" key="6">
    <source>
        <dbReference type="Pfam" id="PF04138"/>
    </source>
</evidence>
<proteinExistence type="predicted"/>
<dbReference type="GeneID" id="63145679"/>
<feature type="transmembrane region" description="Helical" evidence="5">
    <location>
        <begin position="131"/>
        <end position="153"/>
    </location>
</feature>
<feature type="transmembrane region" description="Helical" evidence="5">
    <location>
        <begin position="73"/>
        <end position="95"/>
    </location>
</feature>
<protein>
    <recommendedName>
        <fullName evidence="6">GtrA/DPMS transmembrane domain-containing protein</fullName>
    </recommendedName>
</protein>
<evidence type="ECO:0000256" key="5">
    <source>
        <dbReference type="SAM" id="Phobius"/>
    </source>
</evidence>
<dbReference type="AlphaFoldDB" id="A0A369B6I3"/>
<dbReference type="Proteomes" id="UP000288197">
    <property type="component" value="Unassembled WGS sequence"/>
</dbReference>
<comment type="caution">
    <text evidence="7">The sequence shown here is derived from an EMBL/GenBank/DDBJ whole genome shotgun (WGS) entry which is preliminary data.</text>
</comment>
<feature type="transmembrane region" description="Helical" evidence="5">
    <location>
        <begin position="35"/>
        <end position="53"/>
    </location>
</feature>
<evidence type="ECO:0000256" key="3">
    <source>
        <dbReference type="ARBA" id="ARBA00022989"/>
    </source>
</evidence>
<keyword evidence="2 5" id="KW-0812">Transmembrane</keyword>
<keyword evidence="4 5" id="KW-0472">Membrane</keyword>
<keyword evidence="3 5" id="KW-1133">Transmembrane helix</keyword>
<dbReference type="Pfam" id="PF04138">
    <property type="entry name" value="GtrA_DPMS_TM"/>
    <property type="match status" value="1"/>
</dbReference>
<reference evidence="7 8" key="1">
    <citation type="submission" date="2017-05" db="EMBL/GenBank/DDBJ databases">
        <title>Vagococcus spp. assemblies.</title>
        <authorList>
            <person name="Gulvik C.A."/>
        </authorList>
    </citation>
    <scope>NUCLEOTIDE SEQUENCE [LARGE SCALE GENOMIC DNA]</scope>
    <source>
        <strain evidence="7 8">NCFB 2497</strain>
    </source>
</reference>
<organism evidence="7 8">
    <name type="scientific">Vagococcus fluvialis</name>
    <dbReference type="NCBI Taxonomy" id="2738"/>
    <lineage>
        <taxon>Bacteria</taxon>
        <taxon>Bacillati</taxon>
        <taxon>Bacillota</taxon>
        <taxon>Bacilli</taxon>
        <taxon>Lactobacillales</taxon>
        <taxon>Enterococcaceae</taxon>
        <taxon>Vagococcus</taxon>
    </lineage>
</organism>